<proteinExistence type="predicted"/>
<dbReference type="CDD" id="cd02966">
    <property type="entry name" value="TlpA_like_family"/>
    <property type="match status" value="1"/>
</dbReference>
<organism evidence="6 7">
    <name type="scientific">Rurimicrobium arvi</name>
    <dbReference type="NCBI Taxonomy" id="2049916"/>
    <lineage>
        <taxon>Bacteria</taxon>
        <taxon>Pseudomonadati</taxon>
        <taxon>Bacteroidota</taxon>
        <taxon>Chitinophagia</taxon>
        <taxon>Chitinophagales</taxon>
        <taxon>Chitinophagaceae</taxon>
        <taxon>Rurimicrobium</taxon>
    </lineage>
</organism>
<keyword evidence="4" id="KW-0676">Redox-active center</keyword>
<protein>
    <recommendedName>
        <fullName evidence="5">Thioredoxin domain-containing protein</fullName>
    </recommendedName>
</protein>
<dbReference type="Proteomes" id="UP001501410">
    <property type="component" value="Unassembled WGS sequence"/>
</dbReference>
<feature type="domain" description="Thioredoxin" evidence="5">
    <location>
        <begin position="8"/>
        <end position="158"/>
    </location>
</feature>
<accession>A0ABP8MIA8</accession>
<dbReference type="Gene3D" id="3.40.30.10">
    <property type="entry name" value="Glutaredoxin"/>
    <property type="match status" value="1"/>
</dbReference>
<evidence type="ECO:0000256" key="3">
    <source>
        <dbReference type="ARBA" id="ARBA00023157"/>
    </source>
</evidence>
<keyword evidence="3" id="KW-1015">Disulfide bond</keyword>
<dbReference type="InterPro" id="IPR013766">
    <property type="entry name" value="Thioredoxin_domain"/>
</dbReference>
<evidence type="ECO:0000256" key="2">
    <source>
        <dbReference type="ARBA" id="ARBA00022748"/>
    </source>
</evidence>
<evidence type="ECO:0000313" key="6">
    <source>
        <dbReference type="EMBL" id="GAA4450862.1"/>
    </source>
</evidence>
<dbReference type="InterPro" id="IPR050553">
    <property type="entry name" value="Thioredoxin_ResA/DsbE_sf"/>
</dbReference>
<dbReference type="PROSITE" id="PS51352">
    <property type="entry name" value="THIOREDOXIN_2"/>
    <property type="match status" value="1"/>
</dbReference>
<dbReference type="Pfam" id="PF08534">
    <property type="entry name" value="Redoxin"/>
    <property type="match status" value="1"/>
</dbReference>
<dbReference type="SUPFAM" id="SSF52833">
    <property type="entry name" value="Thioredoxin-like"/>
    <property type="match status" value="1"/>
</dbReference>
<evidence type="ECO:0000313" key="7">
    <source>
        <dbReference type="Proteomes" id="UP001501410"/>
    </source>
</evidence>
<sequence>MRHLIFSILVLSGIIRAEAQTLDNYTLQQFQNRVLQDNDTLYVVNFWATWCSPCVKELPYFINLSSEMAQQPVKFILMSLDASGDGNKVAAFLNRKKIRLETHLFTEADPNVWINALEPSWQGSIPATFLYHKGAKVSFQEGSFESEKDLKTFIKNHK</sequence>
<keyword evidence="7" id="KW-1185">Reference proteome</keyword>
<dbReference type="InterPro" id="IPR036249">
    <property type="entry name" value="Thioredoxin-like_sf"/>
</dbReference>
<name>A0ABP8MIA8_9BACT</name>
<dbReference type="PANTHER" id="PTHR42852">
    <property type="entry name" value="THIOL:DISULFIDE INTERCHANGE PROTEIN DSBE"/>
    <property type="match status" value="1"/>
</dbReference>
<dbReference type="PANTHER" id="PTHR42852:SF6">
    <property type="entry name" value="THIOL:DISULFIDE INTERCHANGE PROTEIN DSBE"/>
    <property type="match status" value="1"/>
</dbReference>
<dbReference type="InterPro" id="IPR013740">
    <property type="entry name" value="Redoxin"/>
</dbReference>
<comment type="caution">
    <text evidence="6">The sequence shown here is derived from an EMBL/GenBank/DDBJ whole genome shotgun (WGS) entry which is preliminary data.</text>
</comment>
<evidence type="ECO:0000256" key="4">
    <source>
        <dbReference type="ARBA" id="ARBA00023284"/>
    </source>
</evidence>
<gene>
    <name evidence="6" type="ORF">GCM10023092_07480</name>
</gene>
<evidence type="ECO:0000259" key="5">
    <source>
        <dbReference type="PROSITE" id="PS51352"/>
    </source>
</evidence>
<dbReference type="EMBL" id="BAABEZ010000004">
    <property type="protein sequence ID" value="GAA4450862.1"/>
    <property type="molecule type" value="Genomic_DNA"/>
</dbReference>
<keyword evidence="2" id="KW-0201">Cytochrome c-type biogenesis</keyword>
<comment type="subcellular location">
    <subcellularLocation>
        <location evidence="1">Cell envelope</location>
    </subcellularLocation>
</comment>
<reference evidence="7" key="1">
    <citation type="journal article" date="2019" name="Int. J. Syst. Evol. Microbiol.">
        <title>The Global Catalogue of Microorganisms (GCM) 10K type strain sequencing project: providing services to taxonomists for standard genome sequencing and annotation.</title>
        <authorList>
            <consortium name="The Broad Institute Genomics Platform"/>
            <consortium name="The Broad Institute Genome Sequencing Center for Infectious Disease"/>
            <person name="Wu L."/>
            <person name="Ma J."/>
        </authorList>
    </citation>
    <scope>NUCLEOTIDE SEQUENCE [LARGE SCALE GENOMIC DNA]</scope>
    <source>
        <strain evidence="7">JCM 31921</strain>
    </source>
</reference>
<evidence type="ECO:0000256" key="1">
    <source>
        <dbReference type="ARBA" id="ARBA00004196"/>
    </source>
</evidence>
<dbReference type="RefSeq" id="WP_344822825.1">
    <property type="nucleotide sequence ID" value="NZ_BAABEZ010000004.1"/>
</dbReference>